<dbReference type="PROSITE" id="PS50928">
    <property type="entry name" value="ABC_TM1"/>
    <property type="match status" value="1"/>
</dbReference>
<dbReference type="PANTHER" id="PTHR30193:SF1">
    <property type="entry name" value="ABC TRANSPORTER PERMEASE PROTEIN YESP-RELATED"/>
    <property type="match status" value="1"/>
</dbReference>
<dbReference type="EMBL" id="JBHTAI010000029">
    <property type="protein sequence ID" value="MFC7153055.1"/>
    <property type="molecule type" value="Genomic_DNA"/>
</dbReference>
<gene>
    <name evidence="9" type="ORF">ACFQMJ_31335</name>
</gene>
<feature type="transmembrane region" description="Helical" evidence="7">
    <location>
        <begin position="58"/>
        <end position="83"/>
    </location>
</feature>
<keyword evidence="6 7" id="KW-0472">Membrane</keyword>
<organism evidence="9 10">
    <name type="scientific">Cohnella cellulosilytica</name>
    <dbReference type="NCBI Taxonomy" id="986710"/>
    <lineage>
        <taxon>Bacteria</taxon>
        <taxon>Bacillati</taxon>
        <taxon>Bacillota</taxon>
        <taxon>Bacilli</taxon>
        <taxon>Bacillales</taxon>
        <taxon>Paenibacillaceae</taxon>
        <taxon>Cohnella</taxon>
    </lineage>
</organism>
<evidence type="ECO:0000256" key="4">
    <source>
        <dbReference type="ARBA" id="ARBA00022692"/>
    </source>
</evidence>
<reference evidence="10" key="1">
    <citation type="journal article" date="2019" name="Int. J. Syst. Evol. Microbiol.">
        <title>The Global Catalogue of Microorganisms (GCM) 10K type strain sequencing project: providing services to taxonomists for standard genome sequencing and annotation.</title>
        <authorList>
            <consortium name="The Broad Institute Genomics Platform"/>
            <consortium name="The Broad Institute Genome Sequencing Center for Infectious Disease"/>
            <person name="Wu L."/>
            <person name="Ma J."/>
        </authorList>
    </citation>
    <scope>NUCLEOTIDE SEQUENCE [LARGE SCALE GENOMIC DNA]</scope>
    <source>
        <strain evidence="10">KCTC 12907</strain>
    </source>
</reference>
<protein>
    <submittedName>
        <fullName evidence="9">Carbohydrate ABC transporter permease</fullName>
    </submittedName>
</protein>
<comment type="caution">
    <text evidence="9">The sequence shown here is derived from an EMBL/GenBank/DDBJ whole genome shotgun (WGS) entry which is preliminary data.</text>
</comment>
<accession>A0ABW2FQ01</accession>
<evidence type="ECO:0000256" key="5">
    <source>
        <dbReference type="ARBA" id="ARBA00022989"/>
    </source>
</evidence>
<evidence type="ECO:0000256" key="2">
    <source>
        <dbReference type="ARBA" id="ARBA00022448"/>
    </source>
</evidence>
<dbReference type="PANTHER" id="PTHR30193">
    <property type="entry name" value="ABC TRANSPORTER PERMEASE PROTEIN"/>
    <property type="match status" value="1"/>
</dbReference>
<feature type="transmembrane region" description="Helical" evidence="7">
    <location>
        <begin position="119"/>
        <end position="140"/>
    </location>
</feature>
<dbReference type="SUPFAM" id="SSF161098">
    <property type="entry name" value="MetI-like"/>
    <property type="match status" value="1"/>
</dbReference>
<keyword evidence="3" id="KW-1003">Cell membrane</keyword>
<evidence type="ECO:0000256" key="7">
    <source>
        <dbReference type="RuleBase" id="RU363032"/>
    </source>
</evidence>
<dbReference type="InterPro" id="IPR051393">
    <property type="entry name" value="ABC_transporter_permease"/>
</dbReference>
<name>A0ABW2FQ01_9BACL</name>
<feature type="transmembrane region" description="Helical" evidence="7">
    <location>
        <begin position="152"/>
        <end position="173"/>
    </location>
</feature>
<keyword evidence="4 7" id="KW-0812">Transmembrane</keyword>
<feature type="domain" description="ABC transmembrane type-1" evidence="8">
    <location>
        <begin position="115"/>
        <end position="325"/>
    </location>
</feature>
<dbReference type="InterPro" id="IPR000515">
    <property type="entry name" value="MetI-like"/>
</dbReference>
<dbReference type="Proteomes" id="UP001596378">
    <property type="component" value="Unassembled WGS sequence"/>
</dbReference>
<feature type="transmembrane region" description="Helical" evidence="7">
    <location>
        <begin position="310"/>
        <end position="335"/>
    </location>
</feature>
<evidence type="ECO:0000256" key="6">
    <source>
        <dbReference type="ARBA" id="ARBA00023136"/>
    </source>
</evidence>
<evidence type="ECO:0000259" key="8">
    <source>
        <dbReference type="PROSITE" id="PS50928"/>
    </source>
</evidence>
<feature type="transmembrane region" description="Helical" evidence="7">
    <location>
        <begin position="200"/>
        <end position="222"/>
    </location>
</feature>
<keyword evidence="2 7" id="KW-0813">Transport</keyword>
<dbReference type="RefSeq" id="WP_378050066.1">
    <property type="nucleotide sequence ID" value="NZ_JBHMDN010000024.1"/>
</dbReference>
<dbReference type="CDD" id="cd06261">
    <property type="entry name" value="TM_PBP2"/>
    <property type="match status" value="1"/>
</dbReference>
<dbReference type="Gene3D" id="1.10.3720.10">
    <property type="entry name" value="MetI-like"/>
    <property type="match status" value="1"/>
</dbReference>
<comment type="similarity">
    <text evidence="7">Belongs to the binding-protein-dependent transport system permease family.</text>
</comment>
<evidence type="ECO:0000256" key="1">
    <source>
        <dbReference type="ARBA" id="ARBA00004651"/>
    </source>
</evidence>
<evidence type="ECO:0000256" key="3">
    <source>
        <dbReference type="ARBA" id="ARBA00022475"/>
    </source>
</evidence>
<keyword evidence="10" id="KW-1185">Reference proteome</keyword>
<dbReference type="Pfam" id="PF00528">
    <property type="entry name" value="BPD_transp_1"/>
    <property type="match status" value="1"/>
</dbReference>
<keyword evidence="5 7" id="KW-1133">Transmembrane helix</keyword>
<dbReference type="InterPro" id="IPR035906">
    <property type="entry name" value="MetI-like_sf"/>
</dbReference>
<comment type="subcellular location">
    <subcellularLocation>
        <location evidence="1 7">Cell membrane</location>
        <topology evidence="1 7">Multi-pass membrane protein</topology>
    </subcellularLocation>
</comment>
<proteinExistence type="inferred from homology"/>
<evidence type="ECO:0000313" key="9">
    <source>
        <dbReference type="EMBL" id="MFC7153055.1"/>
    </source>
</evidence>
<evidence type="ECO:0000313" key="10">
    <source>
        <dbReference type="Proteomes" id="UP001596378"/>
    </source>
</evidence>
<sequence>MNGLIKALYEGYEGMGMPAALLPLLPFLTLIVAVYALLFVLTRILVRKKILRVKTASFYMFVSVWIIGFLLFTIGPMIFSVYISFTKWEVVTAAQWTGLDNYNMLFKDTMFYKALTVTFYYTIVSVPLQVVLSFAIALLMNLKLRGIYVFRTIYYLPTLVQGVAQMVLFIWIFNPNVGLVNTLLRFVGIEGPGWFSSPHWSMPAVILMSLWTVGGNMIIYLAGLSDIPRSLYEAAEIDGATTARKVWHVTLPQISPILFFNTVTSMIGAFQTFTQGFMIDGGPNNSLLFYAYYLYQNAFMWFKMGYGSALAWVLFVIILIFTALVFRSSALWVYYESEQDGGRKKRRVRLKKT</sequence>
<feature type="transmembrane region" description="Helical" evidence="7">
    <location>
        <begin position="20"/>
        <end position="46"/>
    </location>
</feature>